<dbReference type="GO" id="GO:0030699">
    <property type="term" value="F:glycine reductase activity"/>
    <property type="evidence" value="ECO:0007669"/>
    <property type="project" value="UniProtKB-EC"/>
</dbReference>
<reference evidence="1 2" key="1">
    <citation type="submission" date="2016-09" db="EMBL/GenBank/DDBJ databases">
        <title>Pseudonocardia autotrophica DSM535, a candidate organism with high potential of specific P450 cytochromes.</title>
        <authorList>
            <person name="Grumaz C."/>
            <person name="Vainshtein Y."/>
            <person name="Kirstahler P."/>
            <person name="Sohn K."/>
        </authorList>
    </citation>
    <scope>NUCLEOTIDE SEQUENCE [LARGE SCALE GENOMIC DNA]</scope>
    <source>
        <strain evidence="1 2">DSM 535</strain>
    </source>
</reference>
<keyword evidence="1" id="KW-0560">Oxidoreductase</keyword>
<proteinExistence type="predicted"/>
<comment type="caution">
    <text evidence="1">The sequence shown here is derived from an EMBL/GenBank/DDBJ whole genome shotgun (WGS) entry which is preliminary data.</text>
</comment>
<evidence type="ECO:0000313" key="2">
    <source>
        <dbReference type="Proteomes" id="UP000194360"/>
    </source>
</evidence>
<protein>
    <submittedName>
        <fullName evidence="1">Glycine reductase complex component B subunits alpha and beta</fullName>
        <ecNumber evidence="1">1.21.4.2</ecNumber>
    </submittedName>
</protein>
<accession>A0A1Y2MJ17</accession>
<dbReference type="InterPro" id="IPR015417">
    <property type="entry name" value="Gly_reductase_pB_sua/b"/>
</dbReference>
<sequence length="262" mass="26979">MLALAARLAEAALDTEPDVVEHVPGSAPVAGLDLPRVVAVTNLQTQGAFKDVFVYGRSFRSSLPTFVDPGDLDDGAVVSGQFGHPGLKNPTYLHQNNPVVEALRARHGRDLMLAGVVLAPEPTDQAGKELISAHVARLCVTAGVHAAVLTKEGGGNADADVALKMDALEDVGITAVGLFGEMAGIDGTAPPIVVPPERATAMISTGNYDAPLRLPAVARALGGARFALLDVAATEALDVPTAVVYCSLSPLGWGHLTCREAA</sequence>
<organism evidence="1 2">
    <name type="scientific">Pseudonocardia autotrophica</name>
    <name type="common">Amycolata autotrophica</name>
    <name type="synonym">Nocardia autotrophica</name>
    <dbReference type="NCBI Taxonomy" id="2074"/>
    <lineage>
        <taxon>Bacteria</taxon>
        <taxon>Bacillati</taxon>
        <taxon>Actinomycetota</taxon>
        <taxon>Actinomycetes</taxon>
        <taxon>Pseudonocardiales</taxon>
        <taxon>Pseudonocardiaceae</taxon>
        <taxon>Pseudonocardia</taxon>
    </lineage>
</organism>
<dbReference type="Pfam" id="PF09338">
    <property type="entry name" value="Gly_reductase"/>
    <property type="match status" value="1"/>
</dbReference>
<dbReference type="EMBL" id="MIGB01000071">
    <property type="protein sequence ID" value="OSY34657.1"/>
    <property type="molecule type" value="Genomic_DNA"/>
</dbReference>
<gene>
    <name evidence="1" type="primary">grdE</name>
    <name evidence="1" type="ORF">BG845_06631</name>
</gene>
<name>A0A1Y2MJ17_PSEAH</name>
<evidence type="ECO:0000313" key="1">
    <source>
        <dbReference type="EMBL" id="OSY34657.1"/>
    </source>
</evidence>
<dbReference type="Proteomes" id="UP000194360">
    <property type="component" value="Unassembled WGS sequence"/>
</dbReference>
<dbReference type="EC" id="1.21.4.2" evidence="1"/>
<keyword evidence="2" id="KW-1185">Reference proteome</keyword>
<dbReference type="AlphaFoldDB" id="A0A1Y2MJ17"/>
<dbReference type="STRING" id="2074.BG845_06631"/>